<feature type="transmembrane region" description="Helical" evidence="8">
    <location>
        <begin position="433"/>
        <end position="453"/>
    </location>
</feature>
<dbReference type="InterPro" id="IPR052836">
    <property type="entry name" value="PRRT_domain-containing"/>
</dbReference>
<evidence type="ECO:0000256" key="5">
    <source>
        <dbReference type="ARBA" id="ARBA00022989"/>
    </source>
</evidence>
<feature type="transmembrane region" description="Helical" evidence="8">
    <location>
        <begin position="245"/>
        <end position="263"/>
    </location>
</feature>
<keyword evidence="4 9" id="KW-0732">Signal</keyword>
<organism evidence="11 12">
    <name type="scientific">Desmophyllum pertusum</name>
    <dbReference type="NCBI Taxonomy" id="174260"/>
    <lineage>
        <taxon>Eukaryota</taxon>
        <taxon>Metazoa</taxon>
        <taxon>Cnidaria</taxon>
        <taxon>Anthozoa</taxon>
        <taxon>Hexacorallia</taxon>
        <taxon>Scleractinia</taxon>
        <taxon>Caryophylliina</taxon>
        <taxon>Caryophylliidae</taxon>
        <taxon>Desmophyllum</taxon>
    </lineage>
</organism>
<comment type="subcellular location">
    <subcellularLocation>
        <location evidence="1">Membrane</location>
        <topology evidence="1">Multi-pass membrane protein</topology>
    </subcellularLocation>
</comment>
<gene>
    <name evidence="11" type="ORF">OS493_005907</name>
</gene>
<evidence type="ECO:0000256" key="4">
    <source>
        <dbReference type="ARBA" id="ARBA00022729"/>
    </source>
</evidence>
<evidence type="ECO:0000256" key="6">
    <source>
        <dbReference type="ARBA" id="ARBA00023136"/>
    </source>
</evidence>
<evidence type="ECO:0000256" key="3">
    <source>
        <dbReference type="ARBA" id="ARBA00022692"/>
    </source>
</evidence>
<feature type="compositionally biased region" description="Polar residues" evidence="7">
    <location>
        <begin position="158"/>
        <end position="181"/>
    </location>
</feature>
<feature type="transmembrane region" description="Helical" evidence="8">
    <location>
        <begin position="394"/>
        <end position="421"/>
    </location>
</feature>
<feature type="chain" id="PRO_5040962891" description="Proline-rich transmembrane protein 3/4 domain-containing protein" evidence="9">
    <location>
        <begin position="28"/>
        <end position="503"/>
    </location>
</feature>
<keyword evidence="2" id="KW-0597">Phosphoprotein</keyword>
<dbReference type="InterPro" id="IPR059081">
    <property type="entry name" value="PRRT3-4"/>
</dbReference>
<dbReference type="Pfam" id="PF25987">
    <property type="entry name" value="PRRT3"/>
    <property type="match status" value="1"/>
</dbReference>
<dbReference type="OrthoDB" id="10066605at2759"/>
<evidence type="ECO:0000256" key="7">
    <source>
        <dbReference type="SAM" id="MobiDB-lite"/>
    </source>
</evidence>
<sequence length="503" mass="56987">MKSYKRSCHSAFILILLLCPWRSSVESKDVPYPKEKQPNGNNDKKTLVDTKRGRMINNLETELFPLNTIDRGSRSQGTIQAGKRLNKHKTEAQRETFNSEEMNSSVKVACVHAESANVDNHKRKAQRERKRINTIHHFEDLGSYKRHNRHKRDPQPMGPSSATPEGSPEGTQTGVSETTEPTAEPEKSWPEPEPEWSKALTKWQDAWPLHTYGFAAVFTIIALIPPFELLRMHVDKTRMTALKSSLLITIFIFSSTRALALFVDPYGSTKRFYMIVTQLLFSLGHPCIISALSLLLLVLIDTTKMNIAPPKFQRVRFIVPVVIFHVTLVIVTDFVVVYFFEAKVLLLICQIYFLSLGILLAVGYVRVGWKIRTNIKANINNKSAVDNSMRRLQYLITACAVASASISALTIYAAAGVFGVYSDVRYVKAWPWWIFQTCNRLLETTICIVILLMNTKASTKRSIFPAAHSFVTKSIFHSKRDTKKVQNETPKDITGCQSFTSLE</sequence>
<feature type="transmembrane region" description="Helical" evidence="8">
    <location>
        <begin position="345"/>
        <end position="367"/>
    </location>
</feature>
<feature type="region of interest" description="Disordered" evidence="7">
    <location>
        <begin position="118"/>
        <end position="194"/>
    </location>
</feature>
<keyword evidence="6 8" id="KW-0472">Membrane</keyword>
<name>A0A9W9YH44_9CNID</name>
<dbReference type="PANTHER" id="PTHR35578:SF7">
    <property type="entry name" value="G-PROTEIN COUPLED RECEPTORS FAMILY 1 PROFILE DOMAIN-CONTAINING PROTEIN"/>
    <property type="match status" value="1"/>
</dbReference>
<evidence type="ECO:0000256" key="1">
    <source>
        <dbReference type="ARBA" id="ARBA00004141"/>
    </source>
</evidence>
<evidence type="ECO:0000259" key="10">
    <source>
        <dbReference type="Pfam" id="PF25987"/>
    </source>
</evidence>
<feature type="signal peptide" evidence="9">
    <location>
        <begin position="1"/>
        <end position="27"/>
    </location>
</feature>
<evidence type="ECO:0000313" key="11">
    <source>
        <dbReference type="EMBL" id="KAJ7339509.1"/>
    </source>
</evidence>
<protein>
    <recommendedName>
        <fullName evidence="10">Proline-rich transmembrane protein 3/4 domain-containing protein</fullName>
    </recommendedName>
</protein>
<dbReference type="AlphaFoldDB" id="A0A9W9YH44"/>
<feature type="domain" description="Proline-rich transmembrane protein 3/4" evidence="10">
    <location>
        <begin position="185"/>
        <end position="460"/>
    </location>
</feature>
<keyword evidence="5 8" id="KW-1133">Transmembrane helix</keyword>
<evidence type="ECO:0000313" key="12">
    <source>
        <dbReference type="Proteomes" id="UP001163046"/>
    </source>
</evidence>
<evidence type="ECO:0000256" key="9">
    <source>
        <dbReference type="SAM" id="SignalP"/>
    </source>
</evidence>
<dbReference type="EMBL" id="MU827779">
    <property type="protein sequence ID" value="KAJ7339509.1"/>
    <property type="molecule type" value="Genomic_DNA"/>
</dbReference>
<keyword evidence="12" id="KW-1185">Reference proteome</keyword>
<accession>A0A9W9YH44</accession>
<feature type="compositionally biased region" description="Basic residues" evidence="7">
    <location>
        <begin position="121"/>
        <end position="134"/>
    </location>
</feature>
<dbReference type="PANTHER" id="PTHR35578">
    <property type="entry name" value="PROLINE-RICH TRANSMEMBRANE PROTEIN 4-RELATED"/>
    <property type="match status" value="1"/>
</dbReference>
<dbReference type="Proteomes" id="UP001163046">
    <property type="component" value="Unassembled WGS sequence"/>
</dbReference>
<comment type="caution">
    <text evidence="11">The sequence shown here is derived from an EMBL/GenBank/DDBJ whole genome shotgun (WGS) entry which is preliminary data.</text>
</comment>
<feature type="transmembrane region" description="Helical" evidence="8">
    <location>
        <begin position="275"/>
        <end position="297"/>
    </location>
</feature>
<evidence type="ECO:0000256" key="2">
    <source>
        <dbReference type="ARBA" id="ARBA00022553"/>
    </source>
</evidence>
<evidence type="ECO:0000256" key="8">
    <source>
        <dbReference type="SAM" id="Phobius"/>
    </source>
</evidence>
<feature type="transmembrane region" description="Helical" evidence="8">
    <location>
        <begin position="207"/>
        <end position="224"/>
    </location>
</feature>
<keyword evidence="3 8" id="KW-0812">Transmembrane</keyword>
<feature type="transmembrane region" description="Helical" evidence="8">
    <location>
        <begin position="317"/>
        <end position="339"/>
    </location>
</feature>
<reference evidence="11" key="1">
    <citation type="submission" date="2023-01" db="EMBL/GenBank/DDBJ databases">
        <title>Genome assembly of the deep-sea coral Lophelia pertusa.</title>
        <authorList>
            <person name="Herrera S."/>
            <person name="Cordes E."/>
        </authorList>
    </citation>
    <scope>NUCLEOTIDE SEQUENCE</scope>
    <source>
        <strain evidence="11">USNM1676648</strain>
        <tissue evidence="11">Polyp</tissue>
    </source>
</reference>
<proteinExistence type="predicted"/>